<protein>
    <submittedName>
        <fullName evidence="5">Amidohydrolase</fullName>
    </submittedName>
</protein>
<evidence type="ECO:0000313" key="6">
    <source>
        <dbReference type="Proteomes" id="UP000283469"/>
    </source>
</evidence>
<dbReference type="AlphaFoldDB" id="A0A418YRE2"/>
<keyword evidence="6" id="KW-1185">Reference proteome</keyword>
<reference evidence="5 6" key="1">
    <citation type="submission" date="2018-08" db="EMBL/GenBank/DDBJ databases">
        <title>Sphingobium sp. EO9.</title>
        <authorList>
            <person name="Park Y."/>
            <person name="Kim K.H."/>
            <person name="Jeon C.O."/>
        </authorList>
    </citation>
    <scope>NUCLEOTIDE SEQUENCE [LARGE SCALE GENOMIC DNA]</scope>
    <source>
        <strain evidence="5 6">EO9</strain>
    </source>
</reference>
<dbReference type="PANTHER" id="PTHR11014:SF63">
    <property type="entry name" value="METALLOPEPTIDASE, PUTATIVE (AFU_ORTHOLOGUE AFUA_6G09600)-RELATED"/>
    <property type="match status" value="1"/>
</dbReference>
<feature type="chain" id="PRO_5019044346" evidence="3">
    <location>
        <begin position="21"/>
        <end position="455"/>
    </location>
</feature>
<feature type="binding site" evidence="2">
    <location>
        <position position="425"/>
    </location>
    <ligand>
        <name>Mn(2+)</name>
        <dbReference type="ChEBI" id="CHEBI:29035"/>
        <label>2</label>
    </ligand>
</feature>
<feature type="binding site" evidence="2">
    <location>
        <position position="147"/>
    </location>
    <ligand>
        <name>Mn(2+)</name>
        <dbReference type="ChEBI" id="CHEBI:29035"/>
        <label>2</label>
    </ligand>
</feature>
<evidence type="ECO:0000313" key="5">
    <source>
        <dbReference type="EMBL" id="RJG54194.1"/>
    </source>
</evidence>
<dbReference type="PANTHER" id="PTHR11014">
    <property type="entry name" value="PEPTIDASE M20 FAMILY MEMBER"/>
    <property type="match status" value="1"/>
</dbReference>
<dbReference type="Proteomes" id="UP000283469">
    <property type="component" value="Unassembled WGS sequence"/>
</dbReference>
<dbReference type="Pfam" id="PF01546">
    <property type="entry name" value="Peptidase_M20"/>
    <property type="match status" value="1"/>
</dbReference>
<feature type="binding site" evidence="2">
    <location>
        <position position="210"/>
    </location>
    <ligand>
        <name>Mn(2+)</name>
        <dbReference type="ChEBI" id="CHEBI:29035"/>
        <label>2</label>
    </ligand>
</feature>
<dbReference type="NCBIfam" id="TIGR01891">
    <property type="entry name" value="amidohydrolases"/>
    <property type="match status" value="1"/>
</dbReference>
<dbReference type="InterPro" id="IPR011650">
    <property type="entry name" value="Peptidase_M20_dimer"/>
</dbReference>
<proteinExistence type="predicted"/>
<feature type="signal peptide" evidence="3">
    <location>
        <begin position="1"/>
        <end position="20"/>
    </location>
</feature>
<organism evidence="5 6">
    <name type="scientific">Sphingobium terrigena</name>
    <dbReference type="NCBI Taxonomy" id="2304063"/>
    <lineage>
        <taxon>Bacteria</taxon>
        <taxon>Pseudomonadati</taxon>
        <taxon>Pseudomonadota</taxon>
        <taxon>Alphaproteobacteria</taxon>
        <taxon>Sphingomonadales</taxon>
        <taxon>Sphingomonadaceae</taxon>
        <taxon>Sphingobium</taxon>
    </lineage>
</organism>
<dbReference type="EMBL" id="QVRA01000011">
    <property type="protein sequence ID" value="RJG54194.1"/>
    <property type="molecule type" value="Genomic_DNA"/>
</dbReference>
<evidence type="ECO:0000256" key="3">
    <source>
        <dbReference type="SAM" id="SignalP"/>
    </source>
</evidence>
<accession>A0A418YRE2</accession>
<dbReference type="GO" id="GO:0046872">
    <property type="term" value="F:metal ion binding"/>
    <property type="evidence" value="ECO:0007669"/>
    <property type="project" value="UniProtKB-KW"/>
</dbReference>
<feature type="binding site" evidence="2">
    <location>
        <position position="183"/>
    </location>
    <ligand>
        <name>Mn(2+)</name>
        <dbReference type="ChEBI" id="CHEBI:29035"/>
        <label>2</label>
    </ligand>
</feature>
<dbReference type="OrthoDB" id="9777385at2"/>
<feature type="domain" description="Peptidase M20 dimerisation" evidence="4">
    <location>
        <begin position="229"/>
        <end position="327"/>
    </location>
</feature>
<evidence type="ECO:0000259" key="4">
    <source>
        <dbReference type="Pfam" id="PF07687"/>
    </source>
</evidence>
<dbReference type="Pfam" id="PF07687">
    <property type="entry name" value="M20_dimer"/>
    <property type="match status" value="1"/>
</dbReference>
<evidence type="ECO:0000256" key="1">
    <source>
        <dbReference type="ARBA" id="ARBA00022801"/>
    </source>
</evidence>
<keyword evidence="3" id="KW-0732">Signal</keyword>
<sequence>MRHALTAILAAASLSSIAAAQTEPTAPAPAPAPIAAPQSAIGATIAKDMDGLMTLYRDLHANPELSEQEVNTAAKLAKRLKAMKFDVTEKVGGTGVVAVMKNGSGPVLLIRADMDGLPVVEQTGLPFASKVRTKTPEGVETGVMHACGHDTHMTAFIETAKLLAAAKDDWKGTLVMILQPAEEVGRGARLMLEDGLYTRFPKPTHAIAFHDAANLEAGKIGYTPGYALANVDSVDILVRGVGGHGAYPQTTKDPIVLGSRIVGALQTLVSREQEPSDPAVVTVGSFQGGAKHNIIPDEAKLLLTIRSYSDETRAKLIEGIKRIARGEAIAAGVPDDRMPVVTVKDEFTPSTYNPPEFAEQMAGVLRGHFPQGQVVKTPAVMGGEDFGRFYRADKAINSFIFWVGGVPADKMAAAQAGQATLPSLHSPFWAPQADKVIGSASEAMTVLALDILKKG</sequence>
<keyword evidence="2" id="KW-0464">Manganese</keyword>
<comment type="cofactor">
    <cofactor evidence="2">
        <name>Mn(2+)</name>
        <dbReference type="ChEBI" id="CHEBI:29035"/>
    </cofactor>
    <text evidence="2">The Mn(2+) ion enhances activity.</text>
</comment>
<dbReference type="InterPro" id="IPR002933">
    <property type="entry name" value="Peptidase_M20"/>
</dbReference>
<evidence type="ECO:0000256" key="2">
    <source>
        <dbReference type="PIRSR" id="PIRSR005962-1"/>
    </source>
</evidence>
<dbReference type="PIRSF" id="PIRSF005962">
    <property type="entry name" value="Pept_M20D_amidohydro"/>
    <property type="match status" value="1"/>
</dbReference>
<keyword evidence="2" id="KW-0479">Metal-binding</keyword>
<dbReference type="SUPFAM" id="SSF55031">
    <property type="entry name" value="Bacterial exopeptidase dimerisation domain"/>
    <property type="match status" value="1"/>
</dbReference>
<dbReference type="InterPro" id="IPR017439">
    <property type="entry name" value="Amidohydrolase"/>
</dbReference>
<dbReference type="Gene3D" id="3.30.70.360">
    <property type="match status" value="1"/>
</dbReference>
<gene>
    <name evidence="5" type="ORF">D0Z70_13735</name>
</gene>
<dbReference type="Gene3D" id="3.40.630.10">
    <property type="entry name" value="Zn peptidases"/>
    <property type="match status" value="1"/>
</dbReference>
<keyword evidence="1 5" id="KW-0378">Hydrolase</keyword>
<dbReference type="RefSeq" id="WP_119747424.1">
    <property type="nucleotide sequence ID" value="NZ_QVRA01000011.1"/>
</dbReference>
<name>A0A418YRE2_9SPHN</name>
<dbReference type="SUPFAM" id="SSF53187">
    <property type="entry name" value="Zn-dependent exopeptidases"/>
    <property type="match status" value="1"/>
</dbReference>
<dbReference type="GO" id="GO:0050118">
    <property type="term" value="F:N-acetyldiaminopimelate deacetylase activity"/>
    <property type="evidence" value="ECO:0007669"/>
    <property type="project" value="UniProtKB-ARBA"/>
</dbReference>
<feature type="binding site" evidence="2">
    <location>
        <position position="149"/>
    </location>
    <ligand>
        <name>Mn(2+)</name>
        <dbReference type="ChEBI" id="CHEBI:29035"/>
        <label>2</label>
    </ligand>
</feature>
<dbReference type="FunFam" id="3.30.70.360:FF:000001">
    <property type="entry name" value="N-acetyldiaminopimelate deacetylase"/>
    <property type="match status" value="1"/>
</dbReference>
<dbReference type="InterPro" id="IPR036264">
    <property type="entry name" value="Bact_exopeptidase_dim_dom"/>
</dbReference>
<comment type="caution">
    <text evidence="5">The sequence shown here is derived from an EMBL/GenBank/DDBJ whole genome shotgun (WGS) entry which is preliminary data.</text>
</comment>
<dbReference type="GO" id="GO:0019877">
    <property type="term" value="P:diaminopimelate biosynthetic process"/>
    <property type="evidence" value="ECO:0007669"/>
    <property type="project" value="UniProtKB-ARBA"/>
</dbReference>